<organism evidence="1 2">
    <name type="scientific">Hymenobacter lapidarius</name>
    <dbReference type="NCBI Taxonomy" id="1908237"/>
    <lineage>
        <taxon>Bacteria</taxon>
        <taxon>Pseudomonadati</taxon>
        <taxon>Bacteroidota</taxon>
        <taxon>Cytophagia</taxon>
        <taxon>Cytophagales</taxon>
        <taxon>Hymenobacteraceae</taxon>
        <taxon>Hymenobacter</taxon>
    </lineage>
</organism>
<evidence type="ECO:0008006" key="3">
    <source>
        <dbReference type="Google" id="ProtNLM"/>
    </source>
</evidence>
<protein>
    <recommendedName>
        <fullName evidence="3">CBM-cenC domain-containing protein</fullName>
    </recommendedName>
</protein>
<evidence type="ECO:0000313" key="1">
    <source>
        <dbReference type="EMBL" id="OGX87428.1"/>
    </source>
</evidence>
<sequence>MFGSLYFQNMSAEVSPWANQGQSDGPWIHNGTYGTGREKAKVYHYYHNYSNSGSLTREVGADLQQEMTPADNGDYLRSSLRQLSIAHDDFSVMGAGVSGNIRPYRLEMGSVASPKKGAATHYKYSVTPYLNDYKVPFRYDNSAANGYDYHFLDAGTNPDVFEHLGIATGGSGSPSGDVDNNGLVIKDPRLKSRYDNIASTAPARKGIRNQAAASGGRDRALVQGKHVAWWSNEEIMRMYATSTDGDGSMLEFYKPASRPAMTYGPTGETRQECTNDYGYDERCWEEPVYDSVATGGEVHNPWRLTLPGKGIGAYAVTAEDGTTYHYSLPVYHYSTFTKSTEKNPTQGSAGVATTRTGTNSGAYAYATTWLLTAITSSDYVDRGQRGVVDDADWGGWVKFDYGKFAARYKWRQPYVGSSYTEDDNADNFMEGSKQTYYLNSIRTRTHTALFVKSVRRDARGHFTPNGQSNLGLNEAIPASSLRLDEIVLLTNQDLARLQTENGIRQPGDNATVPALSNNTGDNAQSSDAALRGGSTYRYVLDQQDLSADARIRAFVNAQALKRVVFNYSYRLCPGTPNSFASLMSLPAMDVAQISTGRSGKLTLESLSTYGPQTTKLMPDFLFRYGNNPSYHPEKWDGFGLYNGSGYAGKNGHAVSWNHETASQDGAAWSLAEVVTPLGSKTQFTYERDQYAHVSEFGTKGVRFANTDCSATFTASNAPGDLQQYYRPGDYVKVDGTARYGASCSYYDAEYGTQYYSTDCEQPYKNQRVRIASVTPNTITLDPADAPGPAPCTADESECGPMTNLGAVLYTTLPATVNGGDIRVAAVTTLDETNRSYQVRYRYQDETALPIANSAGVISKEPEFVTRVPHAHDNLYDYPSTPVMYSKVIVLRGNFANNSDADHDQREEYGFVTPSSDMIQINERSHGQYYGFTYDGSTIRYVNLATRANHIKVDVGQMGQATIVRKRNRRGEVEFATTFNYAKQMLNADGIAGQGKFTEGVVTNEMLNRNNYRINRSTKEYVPTVLASTTTVANGMRVTTHNDLYDFFTGQVLETRAQNALGDELVTKTVPAYTLAPYAAMGPKSENGTNRNMLTQTAATYVYKKSAVTPLSLLSASVQTWKNAWLYRTYNAAADRYEDVAAPYPVWRQHETYVWNGARLNSDGTYAGVVAFDWSRLFAGGQHVNWLKLGESTRYDEFSRPLEARGVNGRYAASKAGNGQTQTFASAGNARYTEMAYSGAEDQLAPLPGNGAVHFGGEVRDGGRRDASYHHAGLYSSKLTAGQTGFTYRAVAGDAQDVRVGRQYRLSAWVHSSDAGRTNGRLYATLNGTTLGEASVASPTTKKAGEWYLLNLYVTVPASATGQLLVVGTRHAGITNDPVYVDDFRFHPLTGPLTAYNHDPHTGLVTYVLDNNNLYTRFQYDNAGKMIRISKETLDQPGDGSPAEKPVKEHAYNYARMRVANWHRTGEAACATNPDGSPTGYRRYRIQDINPLSSTYNALDWEPGEYTNDCPPCGGPHTKWVSGSCETAYESGCVDSQYNPSTQMYTNIYRYVYSDGTYDDEPRSESFQCLSYRVQKASQSTVQH</sequence>
<dbReference type="Proteomes" id="UP000176294">
    <property type="component" value="Unassembled WGS sequence"/>
</dbReference>
<keyword evidence="2" id="KW-1185">Reference proteome</keyword>
<name>A0A1G1T973_9BACT</name>
<dbReference type="EMBL" id="MDZB01000089">
    <property type="protein sequence ID" value="OGX87428.1"/>
    <property type="molecule type" value="Genomic_DNA"/>
</dbReference>
<dbReference type="STRING" id="1908237.BEN47_10900"/>
<dbReference type="Gene3D" id="2.60.120.260">
    <property type="entry name" value="Galactose-binding domain-like"/>
    <property type="match status" value="1"/>
</dbReference>
<gene>
    <name evidence="1" type="ORF">BEN47_10900</name>
</gene>
<proteinExistence type="predicted"/>
<reference evidence="1 2" key="1">
    <citation type="submission" date="2016-08" db="EMBL/GenBank/DDBJ databases">
        <title>Hymenobacter coccineus sp. nov., Hymenobacter lapidarius sp. nov. and Hymenobacter glacialis sp. nov., isolated from Antarctic soil.</title>
        <authorList>
            <person name="Sedlacek I."/>
            <person name="Kralova S."/>
            <person name="Kyrova K."/>
            <person name="Maslanova I."/>
            <person name="Stankova E."/>
            <person name="Vrbovska V."/>
            <person name="Nemec M."/>
            <person name="Bartak M."/>
            <person name="Svec P."/>
            <person name="Busse H.-J."/>
            <person name="Pantucek R."/>
        </authorList>
    </citation>
    <scope>NUCLEOTIDE SEQUENCE [LARGE SCALE GENOMIC DNA]</scope>
    <source>
        <strain evidence="1 2">CCM 8643</strain>
    </source>
</reference>
<accession>A0A1G1T973</accession>
<comment type="caution">
    <text evidence="1">The sequence shown here is derived from an EMBL/GenBank/DDBJ whole genome shotgun (WGS) entry which is preliminary data.</text>
</comment>
<evidence type="ECO:0000313" key="2">
    <source>
        <dbReference type="Proteomes" id="UP000176294"/>
    </source>
</evidence>